<dbReference type="Pfam" id="PF00512">
    <property type="entry name" value="HisKA"/>
    <property type="match status" value="1"/>
</dbReference>
<protein>
    <recommendedName>
        <fullName evidence="2">histidine kinase</fullName>
        <ecNumber evidence="2">2.7.13.3</ecNumber>
    </recommendedName>
</protein>
<dbReference type="Gene3D" id="3.30.450.20">
    <property type="entry name" value="PAS domain"/>
    <property type="match status" value="1"/>
</dbReference>
<dbReference type="PROSITE" id="PS50109">
    <property type="entry name" value="HIS_KIN"/>
    <property type="match status" value="1"/>
</dbReference>
<evidence type="ECO:0000256" key="1">
    <source>
        <dbReference type="ARBA" id="ARBA00000085"/>
    </source>
</evidence>
<dbReference type="EMBL" id="NFZW01000001">
    <property type="protein sequence ID" value="RFA39424.1"/>
    <property type="molecule type" value="Genomic_DNA"/>
</dbReference>
<dbReference type="PRINTS" id="PR00344">
    <property type="entry name" value="BCTRLSENSOR"/>
</dbReference>
<dbReference type="InterPro" id="IPR036890">
    <property type="entry name" value="HATPase_C_sf"/>
</dbReference>
<dbReference type="AlphaFoldDB" id="A0A3E0X3Y6"/>
<comment type="caution">
    <text evidence="5">The sequence shown here is derived from an EMBL/GenBank/DDBJ whole genome shotgun (WGS) entry which is preliminary data.</text>
</comment>
<dbReference type="PANTHER" id="PTHR43065">
    <property type="entry name" value="SENSOR HISTIDINE KINASE"/>
    <property type="match status" value="1"/>
</dbReference>
<dbReference type="Proteomes" id="UP000256763">
    <property type="component" value="Unassembled WGS sequence"/>
</dbReference>
<accession>A0A3E0X3Y6</accession>
<evidence type="ECO:0000313" key="5">
    <source>
        <dbReference type="EMBL" id="RFA39424.1"/>
    </source>
</evidence>
<evidence type="ECO:0000256" key="3">
    <source>
        <dbReference type="ARBA" id="ARBA00022553"/>
    </source>
</evidence>
<keyword evidence="6" id="KW-1185">Reference proteome</keyword>
<evidence type="ECO:0000259" key="4">
    <source>
        <dbReference type="PROSITE" id="PS50109"/>
    </source>
</evidence>
<evidence type="ECO:0000256" key="2">
    <source>
        <dbReference type="ARBA" id="ARBA00012438"/>
    </source>
</evidence>
<dbReference type="Gene3D" id="1.10.287.130">
    <property type="match status" value="1"/>
</dbReference>
<dbReference type="SMART" id="SM00387">
    <property type="entry name" value="HATPase_c"/>
    <property type="match status" value="1"/>
</dbReference>
<dbReference type="InterPro" id="IPR003661">
    <property type="entry name" value="HisK_dim/P_dom"/>
</dbReference>
<organism evidence="5 6">
    <name type="scientific">Alkalilimnicola ehrlichii</name>
    <dbReference type="NCBI Taxonomy" id="351052"/>
    <lineage>
        <taxon>Bacteria</taxon>
        <taxon>Pseudomonadati</taxon>
        <taxon>Pseudomonadota</taxon>
        <taxon>Gammaproteobacteria</taxon>
        <taxon>Chromatiales</taxon>
        <taxon>Ectothiorhodospiraceae</taxon>
        <taxon>Alkalilimnicola</taxon>
    </lineage>
</organism>
<proteinExistence type="predicted"/>
<dbReference type="InterPro" id="IPR036097">
    <property type="entry name" value="HisK_dim/P_sf"/>
</dbReference>
<dbReference type="InterPro" id="IPR004358">
    <property type="entry name" value="Sig_transdc_His_kin-like_C"/>
</dbReference>
<sequence length="324" mass="35939">MEEGVLALDEDNRIQLSNRAAARLLGAGVETPGANVSAIAPGLVAALSSWRHHGYSLSEPVLQGEQGEYRVRFQTLDPERRRALAFLQDLGELRVQVQQEKLAGLGRLTASISHEIRNPLSAIVHAGQLLEEAEGLQDGDRRLIEIIRKHSGRLNGIVENVLQLSRRRSAERQSVALQAWLEEFRDSFAAQHHTEHFQLEIYVTPPTLVAPFDREHLHQILDNLCGNALRHGGPVRPRCIAIHARRSNQGQVELEVRDNGQGIAPETANRLFEPFFTTASAGTGLGLYLCRELCEANQAQLHHIPSSSGSCFRIRFGVAHREIA</sequence>
<dbReference type="PANTHER" id="PTHR43065:SF52">
    <property type="entry name" value="SENSOR PROTEIN KINASE PILS"/>
    <property type="match status" value="1"/>
</dbReference>
<dbReference type="SMART" id="SM00388">
    <property type="entry name" value="HisKA"/>
    <property type="match status" value="1"/>
</dbReference>
<evidence type="ECO:0000313" key="6">
    <source>
        <dbReference type="Proteomes" id="UP000256763"/>
    </source>
</evidence>
<gene>
    <name evidence="5" type="ORF">CAL65_01080</name>
</gene>
<comment type="catalytic activity">
    <reaction evidence="1">
        <text>ATP + protein L-histidine = ADP + protein N-phospho-L-histidine.</text>
        <dbReference type="EC" id="2.7.13.3"/>
    </reaction>
</comment>
<dbReference type="RefSeq" id="WP_116347323.1">
    <property type="nucleotide sequence ID" value="NZ_NFZW01000001.1"/>
</dbReference>
<dbReference type="InterPro" id="IPR003594">
    <property type="entry name" value="HATPase_dom"/>
</dbReference>
<reference evidence="6" key="1">
    <citation type="submission" date="2017-05" db="EMBL/GenBank/DDBJ databases">
        <authorList>
            <person name="Sharma S."/>
            <person name="Sidhu C."/>
            <person name="Pinnaka A.K."/>
        </authorList>
    </citation>
    <scope>NUCLEOTIDE SEQUENCE [LARGE SCALE GENOMIC DNA]</scope>
    <source>
        <strain evidence="6">AK93</strain>
    </source>
</reference>
<dbReference type="InterPro" id="IPR005467">
    <property type="entry name" value="His_kinase_dom"/>
</dbReference>
<feature type="domain" description="Histidine kinase" evidence="4">
    <location>
        <begin position="111"/>
        <end position="320"/>
    </location>
</feature>
<dbReference type="GO" id="GO:0000155">
    <property type="term" value="F:phosphorelay sensor kinase activity"/>
    <property type="evidence" value="ECO:0007669"/>
    <property type="project" value="InterPro"/>
</dbReference>
<dbReference type="SUPFAM" id="SSF55874">
    <property type="entry name" value="ATPase domain of HSP90 chaperone/DNA topoisomerase II/histidine kinase"/>
    <property type="match status" value="1"/>
</dbReference>
<dbReference type="Gene3D" id="3.30.565.10">
    <property type="entry name" value="Histidine kinase-like ATPase, C-terminal domain"/>
    <property type="match status" value="1"/>
</dbReference>
<dbReference type="CDD" id="cd00082">
    <property type="entry name" value="HisKA"/>
    <property type="match status" value="1"/>
</dbReference>
<dbReference type="Pfam" id="PF02518">
    <property type="entry name" value="HATPase_c"/>
    <property type="match status" value="1"/>
</dbReference>
<dbReference type="SUPFAM" id="SSF47384">
    <property type="entry name" value="Homodimeric domain of signal transducing histidine kinase"/>
    <property type="match status" value="1"/>
</dbReference>
<name>A0A3E0X3Y6_9GAMM</name>
<dbReference type="EC" id="2.7.13.3" evidence="2"/>
<keyword evidence="3" id="KW-0597">Phosphoprotein</keyword>